<dbReference type="Gene3D" id="1.20.58.1040">
    <property type="match status" value="1"/>
</dbReference>
<dbReference type="PANTHER" id="PTHR32227">
    <property type="entry name" value="GLUCAN ENDO-1,3-BETA-GLUCOSIDASE BG1-RELATED-RELATED"/>
    <property type="match status" value="1"/>
</dbReference>
<dbReference type="PROSITE" id="PS00587">
    <property type="entry name" value="GLYCOSYL_HYDROL_F17"/>
    <property type="match status" value="1"/>
</dbReference>
<sequence length="630" mass="68380">MEKNTATAIVTANIASIVSGIVALLLASTLVQAKQVRKSSSQTYPNILCVHFLYSNCVQLWFKIGMAGTIGVNYGTVANNLPPPSQVARFLLESTIIDRVRLFDSDPQTLQGFAHTGIAITVTIPNDQIPLLTNLTFAQQWLNTTINPHIPSTNVVRILVGNEVLATANKLLISSLVPAMQTLYKALVSESLNHQISVSTPHSLGILAASTPPSAGKFRQGYDTHILKPLLSFLRSTNSPFMINPYPFFGCSAETLDYALFRPNPGVFDEMSKRTYTNMLDGQLDAVFSAMKLLGFDDVEIVIAETGWPSVGDLGQVGVDAESAAEFNGKLMQHVMSGVGTPLMPNRTFETYIFALFNEDLKPGPTCERHFGLFEPDMKPVYNIGILKHTAESTFPSYPTPVSTPPAAPAMSPFPAGGGAKGKQWCLPKPEADDDALQRNIDYVCGLDSEYCGAIQEGGVCFNPNTIRAHASYAMNSYYQAMGRNGYDCNFAETGIITNVNPSMLRLLFALQFRSFWLMILNSNIRRLSGSNAAEAIPVDLFGDEYMDPAKGKSHKRGPTSSQINSGRSKKSRSSGFDDVCGAFTSYVQAKTKHSRARSNETEAVSAGGDEYSLDACQDALLELGDIPPV</sequence>
<evidence type="ECO:0000313" key="16">
    <source>
        <dbReference type="Proteomes" id="UP000593564"/>
    </source>
</evidence>
<evidence type="ECO:0000256" key="10">
    <source>
        <dbReference type="ARBA" id="ARBA00023295"/>
    </source>
</evidence>
<dbReference type="Pfam" id="PF07983">
    <property type="entry name" value="X8"/>
    <property type="match status" value="1"/>
</dbReference>
<evidence type="ECO:0000256" key="2">
    <source>
        <dbReference type="ARBA" id="ARBA00004609"/>
    </source>
</evidence>
<keyword evidence="9" id="KW-1015">Disulfide bond</keyword>
<dbReference type="EC" id="3.2.1.39" evidence="4"/>
<keyword evidence="5" id="KW-0449">Lipoprotein</keyword>
<dbReference type="InterPro" id="IPR017853">
    <property type="entry name" value="GH"/>
</dbReference>
<evidence type="ECO:0000256" key="4">
    <source>
        <dbReference type="ARBA" id="ARBA00012780"/>
    </source>
</evidence>
<evidence type="ECO:0000256" key="3">
    <source>
        <dbReference type="ARBA" id="ARBA00008773"/>
    </source>
</evidence>
<feature type="region of interest" description="Disordered" evidence="13">
    <location>
        <begin position="548"/>
        <end position="576"/>
    </location>
</feature>
<keyword evidence="16" id="KW-1185">Reference proteome</keyword>
<dbReference type="InterPro" id="IPR012946">
    <property type="entry name" value="X8"/>
</dbReference>
<keyword evidence="8" id="KW-0611">Plant defense</keyword>
<dbReference type="SMART" id="SM00768">
    <property type="entry name" value="X8"/>
    <property type="match status" value="1"/>
</dbReference>
<evidence type="ECO:0000256" key="1">
    <source>
        <dbReference type="ARBA" id="ARBA00000382"/>
    </source>
</evidence>
<evidence type="ECO:0000259" key="14">
    <source>
        <dbReference type="SMART" id="SM00768"/>
    </source>
</evidence>
<organism evidence="15 16">
    <name type="scientific">Camellia sinensis</name>
    <name type="common">Tea plant</name>
    <name type="synonym">Thea sinensis</name>
    <dbReference type="NCBI Taxonomy" id="4442"/>
    <lineage>
        <taxon>Eukaryota</taxon>
        <taxon>Viridiplantae</taxon>
        <taxon>Streptophyta</taxon>
        <taxon>Embryophyta</taxon>
        <taxon>Tracheophyta</taxon>
        <taxon>Spermatophyta</taxon>
        <taxon>Magnoliopsida</taxon>
        <taxon>eudicotyledons</taxon>
        <taxon>Gunneridae</taxon>
        <taxon>Pentapetalae</taxon>
        <taxon>asterids</taxon>
        <taxon>Ericales</taxon>
        <taxon>Theaceae</taxon>
        <taxon>Camellia</taxon>
    </lineage>
</organism>
<dbReference type="SUPFAM" id="SSF51445">
    <property type="entry name" value="(Trans)glycosidases"/>
    <property type="match status" value="1"/>
</dbReference>
<evidence type="ECO:0000256" key="8">
    <source>
        <dbReference type="ARBA" id="ARBA00022821"/>
    </source>
</evidence>
<keyword evidence="6" id="KW-0732">Signal</keyword>
<comment type="similarity">
    <text evidence="3 11">Belongs to the glycosyl hydrolase 17 family.</text>
</comment>
<dbReference type="AlphaFoldDB" id="A0A7J7H6V0"/>
<dbReference type="InterPro" id="IPR000490">
    <property type="entry name" value="Glyco_hydro_17"/>
</dbReference>
<gene>
    <name evidence="15" type="ORF">HYC85_013453</name>
</gene>
<comment type="caution">
    <text evidence="15">The sequence shown here is derived from an EMBL/GenBank/DDBJ whole genome shotgun (WGS) entry which is preliminary data.</text>
</comment>
<dbReference type="Gene3D" id="3.20.20.80">
    <property type="entry name" value="Glycosidases"/>
    <property type="match status" value="1"/>
</dbReference>
<dbReference type="FunFam" id="3.20.20.80:FF:000002">
    <property type="entry name" value="Glucan endo-1,3-beta-glucosidase 3"/>
    <property type="match status" value="1"/>
</dbReference>
<evidence type="ECO:0000256" key="5">
    <source>
        <dbReference type="ARBA" id="ARBA00022622"/>
    </source>
</evidence>
<accession>A0A7J7H6V0</accession>
<name>A0A7J7H6V0_CAMSI</name>
<proteinExistence type="inferred from homology"/>
<evidence type="ECO:0000256" key="12">
    <source>
        <dbReference type="RuleBase" id="RU004336"/>
    </source>
</evidence>
<evidence type="ECO:0000256" key="13">
    <source>
        <dbReference type="SAM" id="MobiDB-lite"/>
    </source>
</evidence>
<dbReference type="FunFam" id="1.20.58.1040:FF:000003">
    <property type="entry name" value="glucan endo-1,3-beta-glucosidase 7"/>
    <property type="match status" value="1"/>
</dbReference>
<keyword evidence="10 12" id="KW-0326">Glycosidase</keyword>
<dbReference type="GO" id="GO:0006952">
    <property type="term" value="P:defense response"/>
    <property type="evidence" value="ECO:0007669"/>
    <property type="project" value="UniProtKB-KW"/>
</dbReference>
<keyword evidence="5" id="KW-0336">GPI-anchor</keyword>
<dbReference type="Pfam" id="PF00332">
    <property type="entry name" value="Glyco_hydro_17"/>
    <property type="match status" value="1"/>
</dbReference>
<evidence type="ECO:0000256" key="9">
    <source>
        <dbReference type="ARBA" id="ARBA00023157"/>
    </source>
</evidence>
<feature type="domain" description="X8" evidence="14">
    <location>
        <begin position="424"/>
        <end position="509"/>
    </location>
</feature>
<evidence type="ECO:0000313" key="15">
    <source>
        <dbReference type="EMBL" id="KAF5947496.1"/>
    </source>
</evidence>
<keyword evidence="7 12" id="KW-0378">Hydrolase</keyword>
<evidence type="ECO:0000256" key="7">
    <source>
        <dbReference type="ARBA" id="ARBA00022801"/>
    </source>
</evidence>
<comment type="catalytic activity">
    <reaction evidence="1">
        <text>Hydrolysis of (1-&gt;3)-beta-D-glucosidic linkages in (1-&gt;3)-beta-D-glucans.</text>
        <dbReference type="EC" id="3.2.1.39"/>
    </reaction>
</comment>
<dbReference type="GO" id="GO:0005975">
    <property type="term" value="P:carbohydrate metabolic process"/>
    <property type="evidence" value="ECO:0007669"/>
    <property type="project" value="InterPro"/>
</dbReference>
<evidence type="ECO:0000256" key="6">
    <source>
        <dbReference type="ARBA" id="ARBA00022729"/>
    </source>
</evidence>
<reference evidence="15 16" key="2">
    <citation type="submission" date="2020-07" db="EMBL/GenBank/DDBJ databases">
        <title>Genome assembly of wild tea tree DASZ reveals pedigree and selection history of tea varieties.</title>
        <authorList>
            <person name="Zhang W."/>
        </authorList>
    </citation>
    <scope>NUCLEOTIDE SEQUENCE [LARGE SCALE GENOMIC DNA]</scope>
    <source>
        <strain evidence="16">cv. G240</strain>
        <tissue evidence="15">Leaf</tissue>
    </source>
</reference>
<comment type="subcellular location">
    <subcellularLocation>
        <location evidence="2">Cell membrane</location>
        <topology evidence="2">Lipid-anchor</topology>
        <topology evidence="2">GPI-anchor</topology>
    </subcellularLocation>
</comment>
<dbReference type="Proteomes" id="UP000593564">
    <property type="component" value="Unassembled WGS sequence"/>
</dbReference>
<dbReference type="GO" id="GO:0005886">
    <property type="term" value="C:plasma membrane"/>
    <property type="evidence" value="ECO:0007669"/>
    <property type="project" value="UniProtKB-SubCell"/>
</dbReference>
<dbReference type="GO" id="GO:0042973">
    <property type="term" value="F:glucan endo-1,3-beta-D-glucosidase activity"/>
    <property type="evidence" value="ECO:0007669"/>
    <property type="project" value="UniProtKB-EC"/>
</dbReference>
<keyword evidence="5" id="KW-0325">Glycoprotein</keyword>
<reference evidence="16" key="1">
    <citation type="journal article" date="2020" name="Nat. Commun.">
        <title>Genome assembly of wild tea tree DASZ reveals pedigree and selection history of tea varieties.</title>
        <authorList>
            <person name="Zhang W."/>
            <person name="Zhang Y."/>
            <person name="Qiu H."/>
            <person name="Guo Y."/>
            <person name="Wan H."/>
            <person name="Zhang X."/>
            <person name="Scossa F."/>
            <person name="Alseekh S."/>
            <person name="Zhang Q."/>
            <person name="Wang P."/>
            <person name="Xu L."/>
            <person name="Schmidt M.H."/>
            <person name="Jia X."/>
            <person name="Li D."/>
            <person name="Zhu A."/>
            <person name="Guo F."/>
            <person name="Chen W."/>
            <person name="Ni D."/>
            <person name="Usadel B."/>
            <person name="Fernie A.R."/>
            <person name="Wen W."/>
        </authorList>
    </citation>
    <scope>NUCLEOTIDE SEQUENCE [LARGE SCALE GENOMIC DNA]</scope>
    <source>
        <strain evidence="16">cv. G240</strain>
    </source>
</reference>
<dbReference type="InterPro" id="IPR044965">
    <property type="entry name" value="Glyco_hydro_17_plant"/>
</dbReference>
<protein>
    <recommendedName>
        <fullName evidence="4">glucan endo-1,3-beta-D-glucosidase</fullName>
        <ecNumber evidence="4">3.2.1.39</ecNumber>
    </recommendedName>
</protein>
<keyword evidence="5" id="KW-0472">Membrane</keyword>
<dbReference type="GO" id="GO:0098552">
    <property type="term" value="C:side of membrane"/>
    <property type="evidence" value="ECO:0007669"/>
    <property type="project" value="UniProtKB-KW"/>
</dbReference>
<dbReference type="EMBL" id="JACBKZ010000006">
    <property type="protein sequence ID" value="KAF5947496.1"/>
    <property type="molecule type" value="Genomic_DNA"/>
</dbReference>
<evidence type="ECO:0000256" key="11">
    <source>
        <dbReference type="RuleBase" id="RU004335"/>
    </source>
</evidence>